<evidence type="ECO:0000256" key="4">
    <source>
        <dbReference type="ARBA" id="ARBA00022806"/>
    </source>
</evidence>
<dbReference type="Pfam" id="PF13361">
    <property type="entry name" value="UvrD_C"/>
    <property type="match status" value="2"/>
</dbReference>
<proteinExistence type="inferred from homology"/>
<evidence type="ECO:0000313" key="14">
    <source>
        <dbReference type="EMBL" id="SDX65765.1"/>
    </source>
</evidence>
<dbReference type="STRING" id="1528.SAMN04488579_1054"/>
<reference evidence="15" key="1">
    <citation type="submission" date="2016-10" db="EMBL/GenBank/DDBJ databases">
        <authorList>
            <person name="Varghese N."/>
            <person name="Submissions S."/>
        </authorList>
    </citation>
    <scope>NUCLEOTIDE SEQUENCE [LARGE SCALE GENOMIC DNA]</scope>
    <source>
        <strain evidence="15">VPI 5359</strain>
    </source>
</reference>
<evidence type="ECO:0000256" key="3">
    <source>
        <dbReference type="ARBA" id="ARBA00022801"/>
    </source>
</evidence>
<evidence type="ECO:0000256" key="7">
    <source>
        <dbReference type="ARBA" id="ARBA00023235"/>
    </source>
</evidence>
<evidence type="ECO:0000256" key="6">
    <source>
        <dbReference type="ARBA" id="ARBA00023125"/>
    </source>
</evidence>
<dbReference type="GO" id="GO:0005524">
    <property type="term" value="F:ATP binding"/>
    <property type="evidence" value="ECO:0007669"/>
    <property type="project" value="UniProtKB-UniRule"/>
</dbReference>
<evidence type="ECO:0000256" key="9">
    <source>
        <dbReference type="ARBA" id="ARBA00034808"/>
    </source>
</evidence>
<dbReference type="GO" id="GO:0000725">
    <property type="term" value="P:recombinational repair"/>
    <property type="evidence" value="ECO:0007669"/>
    <property type="project" value="TreeGrafter"/>
</dbReference>
<dbReference type="SUPFAM" id="SSF52540">
    <property type="entry name" value="P-loop containing nucleoside triphosphate hydrolases"/>
    <property type="match status" value="1"/>
</dbReference>
<evidence type="ECO:0000256" key="1">
    <source>
        <dbReference type="ARBA" id="ARBA00009922"/>
    </source>
</evidence>
<keyword evidence="6" id="KW-0238">DNA-binding</keyword>
<evidence type="ECO:0000256" key="10">
    <source>
        <dbReference type="ARBA" id="ARBA00048988"/>
    </source>
</evidence>
<dbReference type="InterPro" id="IPR013986">
    <property type="entry name" value="DExx_box_DNA_helicase_dom_sf"/>
</dbReference>
<dbReference type="InterPro" id="IPR027417">
    <property type="entry name" value="P-loop_NTPase"/>
</dbReference>
<dbReference type="CDD" id="cd17932">
    <property type="entry name" value="DEXQc_UvrD"/>
    <property type="match status" value="1"/>
</dbReference>
<dbReference type="Proteomes" id="UP000199652">
    <property type="component" value="Unassembled WGS sequence"/>
</dbReference>
<dbReference type="PANTHER" id="PTHR11070:SF2">
    <property type="entry name" value="ATP-DEPENDENT DNA HELICASE SRS2"/>
    <property type="match status" value="1"/>
</dbReference>
<dbReference type="Pfam" id="PF00580">
    <property type="entry name" value="UvrD-helicase"/>
    <property type="match status" value="1"/>
</dbReference>
<name>A0A1H3DH76_EUBBA</name>
<dbReference type="InterPro" id="IPR000212">
    <property type="entry name" value="DNA_helicase_UvrD/REP"/>
</dbReference>
<dbReference type="RefSeq" id="WP_242873504.1">
    <property type="nucleotide sequence ID" value="NZ_FNOU01000005.1"/>
</dbReference>
<keyword evidence="5 11" id="KW-0067">ATP-binding</keyword>
<evidence type="ECO:0000256" key="8">
    <source>
        <dbReference type="ARBA" id="ARBA00034617"/>
    </source>
</evidence>
<sequence length="715" mass="81116">MDLTQYLERYAITLNAQQREAMARIQGATLLLAVPGSGKTTVIICRLGYMIRELGISEDQILTLTFSRAGARDLGRRYRSILGGEGAAPRFSTIHSFALSVIRTYERQTGRRAFDVLQDVGAVIRELFRQVFQSYPSDNDIADILAAITYTKNLMLNEAEIAAFKVGDLDFPRIYTAYEQYKRRAHLMDFDDMLRYAWLLLKKYPALLAHFTERYRYINVDEAQDTSKIQFELIHLLVARWGNLFMVGDEDQSIYGFRGAYPKGLLDFETHYPQGKVMLMETNYRSTGALVASANRFITLNQERYPKKMTTPNALGVPAVQEYVKTLEDQYLFLLNSVQKEGKETAVLYRNNESAIPLVDLFERQGIPYRLKEHNPLFFSHFVVRDILDFLALAEDPGDGELFEKSYYKMNCSISKENMMQALRRKKPGETAFHALYTIPGIPEWLVERVQDQEAGFQRLKTLPMTRVVDYIEHQLGYGEYLAYRVETGCREEQLTQKMEILKTLSKREDTRDGFRRRLEDLAAILRGETESKGRGVLLSTIHSSKGLEFEKVFIIDAVDGEFPSRAALEPTEEGERLMNEEIRLFYVGVTRAKGELEFISVGHKGRYNPARPVSRFVEHYLGRRPVAKVAEKSITGDKAPVKRGLGMGTANIRPEVMPKAAVPANWGVGTVITHGGFGPGEIIALEGETATVRFETAGAKKLNLAICLSKGIIE</sequence>
<dbReference type="Gene3D" id="3.40.50.300">
    <property type="entry name" value="P-loop containing nucleotide triphosphate hydrolases"/>
    <property type="match status" value="2"/>
</dbReference>
<comment type="catalytic activity">
    <reaction evidence="10">
        <text>ATP + H2O = ADP + phosphate + H(+)</text>
        <dbReference type="Rhea" id="RHEA:13065"/>
        <dbReference type="ChEBI" id="CHEBI:15377"/>
        <dbReference type="ChEBI" id="CHEBI:15378"/>
        <dbReference type="ChEBI" id="CHEBI:30616"/>
        <dbReference type="ChEBI" id="CHEBI:43474"/>
        <dbReference type="ChEBI" id="CHEBI:456216"/>
        <dbReference type="EC" id="5.6.2.4"/>
    </reaction>
</comment>
<comment type="catalytic activity">
    <reaction evidence="8">
        <text>Couples ATP hydrolysis with the unwinding of duplex DNA by translocating in the 3'-5' direction.</text>
        <dbReference type="EC" id="5.6.2.4"/>
    </reaction>
</comment>
<evidence type="ECO:0000256" key="2">
    <source>
        <dbReference type="ARBA" id="ARBA00022741"/>
    </source>
</evidence>
<comment type="similarity">
    <text evidence="1">Belongs to the helicase family. UvrD subfamily.</text>
</comment>
<evidence type="ECO:0000259" key="13">
    <source>
        <dbReference type="PROSITE" id="PS51217"/>
    </source>
</evidence>
<dbReference type="PROSITE" id="PS51198">
    <property type="entry name" value="UVRD_HELICASE_ATP_BIND"/>
    <property type="match status" value="1"/>
</dbReference>
<keyword evidence="2 11" id="KW-0547">Nucleotide-binding</keyword>
<protein>
    <recommendedName>
        <fullName evidence="9">DNA 3'-5' helicase</fullName>
        <ecNumber evidence="9">5.6.2.4</ecNumber>
    </recommendedName>
</protein>
<gene>
    <name evidence="14" type="ORF">SAMN04488579_1054</name>
</gene>
<dbReference type="InterPro" id="IPR014016">
    <property type="entry name" value="UvrD-like_ATP-bd"/>
</dbReference>
<feature type="binding site" evidence="11">
    <location>
        <begin position="33"/>
        <end position="40"/>
    </location>
    <ligand>
        <name>ATP</name>
        <dbReference type="ChEBI" id="CHEBI:30616"/>
    </ligand>
</feature>
<feature type="domain" description="UvrD-like helicase C-terminal" evidence="13">
    <location>
        <begin position="288"/>
        <end position="547"/>
    </location>
</feature>
<dbReference type="GO" id="GO:0043138">
    <property type="term" value="F:3'-5' DNA helicase activity"/>
    <property type="evidence" value="ECO:0007669"/>
    <property type="project" value="UniProtKB-EC"/>
</dbReference>
<feature type="domain" description="UvrD-like helicase ATP-binding" evidence="12">
    <location>
        <begin position="12"/>
        <end position="287"/>
    </location>
</feature>
<keyword evidence="7" id="KW-0413">Isomerase</keyword>
<dbReference type="AlphaFoldDB" id="A0A1H3DH76"/>
<dbReference type="Gene3D" id="1.10.10.160">
    <property type="match status" value="1"/>
</dbReference>
<dbReference type="EC" id="5.6.2.4" evidence="9"/>
<evidence type="ECO:0000259" key="12">
    <source>
        <dbReference type="PROSITE" id="PS51198"/>
    </source>
</evidence>
<dbReference type="PANTHER" id="PTHR11070">
    <property type="entry name" value="UVRD / RECB / PCRA DNA HELICASE FAMILY MEMBER"/>
    <property type="match status" value="1"/>
</dbReference>
<keyword evidence="3 11" id="KW-0378">Hydrolase</keyword>
<dbReference type="GO" id="GO:0003677">
    <property type="term" value="F:DNA binding"/>
    <property type="evidence" value="ECO:0007669"/>
    <property type="project" value="UniProtKB-KW"/>
</dbReference>
<evidence type="ECO:0000256" key="5">
    <source>
        <dbReference type="ARBA" id="ARBA00022840"/>
    </source>
</evidence>
<organism evidence="14 15">
    <name type="scientific">Eubacterium barkeri</name>
    <name type="common">Clostridium barkeri</name>
    <dbReference type="NCBI Taxonomy" id="1528"/>
    <lineage>
        <taxon>Bacteria</taxon>
        <taxon>Bacillati</taxon>
        <taxon>Bacillota</taxon>
        <taxon>Clostridia</taxon>
        <taxon>Eubacteriales</taxon>
        <taxon>Eubacteriaceae</taxon>
        <taxon>Eubacterium</taxon>
    </lineage>
</organism>
<dbReference type="InterPro" id="IPR014017">
    <property type="entry name" value="DNA_helicase_UvrD-like_C"/>
</dbReference>
<keyword evidence="4 11" id="KW-0347">Helicase</keyword>
<evidence type="ECO:0000256" key="11">
    <source>
        <dbReference type="PROSITE-ProRule" id="PRU00560"/>
    </source>
</evidence>
<keyword evidence="15" id="KW-1185">Reference proteome</keyword>
<dbReference type="GO" id="GO:0016887">
    <property type="term" value="F:ATP hydrolysis activity"/>
    <property type="evidence" value="ECO:0007669"/>
    <property type="project" value="RHEA"/>
</dbReference>
<evidence type="ECO:0000313" key="15">
    <source>
        <dbReference type="Proteomes" id="UP000199652"/>
    </source>
</evidence>
<dbReference type="Gene3D" id="1.10.486.10">
    <property type="entry name" value="PCRA, domain 4"/>
    <property type="match status" value="1"/>
</dbReference>
<accession>A0A1H3DH76</accession>
<dbReference type="EMBL" id="FNOU01000005">
    <property type="protein sequence ID" value="SDX65765.1"/>
    <property type="molecule type" value="Genomic_DNA"/>
</dbReference>
<dbReference type="PROSITE" id="PS51217">
    <property type="entry name" value="UVRD_HELICASE_CTER"/>
    <property type="match status" value="1"/>
</dbReference>